<dbReference type="PANTHER" id="PTHR36308:SF1">
    <property type="entry name" value="DENTIN SIALOPHOSPHOPROTEIN-RELATED"/>
    <property type="match status" value="1"/>
</dbReference>
<dbReference type="AlphaFoldDB" id="A0AAE1TII5"/>
<name>A0AAE1TII5_9FABA</name>
<feature type="region of interest" description="Disordered" evidence="1">
    <location>
        <begin position="369"/>
        <end position="391"/>
    </location>
</feature>
<evidence type="ECO:0000256" key="1">
    <source>
        <dbReference type="SAM" id="MobiDB-lite"/>
    </source>
</evidence>
<feature type="compositionally biased region" description="Polar residues" evidence="1">
    <location>
        <begin position="456"/>
        <end position="474"/>
    </location>
</feature>
<comment type="caution">
    <text evidence="3">The sequence shown here is derived from an EMBL/GenBank/DDBJ whole genome shotgun (WGS) entry which is preliminary data.</text>
</comment>
<dbReference type="EMBL" id="JAWXYG010000001">
    <property type="protein sequence ID" value="KAK4286281.1"/>
    <property type="molecule type" value="Genomic_DNA"/>
</dbReference>
<feature type="domain" description="DUF7815" evidence="2">
    <location>
        <begin position="54"/>
        <end position="80"/>
    </location>
</feature>
<feature type="compositionally biased region" description="Polar residues" evidence="1">
    <location>
        <begin position="372"/>
        <end position="391"/>
    </location>
</feature>
<proteinExistence type="predicted"/>
<dbReference type="InterPro" id="IPR056717">
    <property type="entry name" value="DUF7815"/>
</dbReference>
<sequence>MAFEIPVDQIKELQLLLRKEVSLSLYEPEKEDPFTLPRLPSVSETIAGLDPSPPYLRCKHCKGKLLRGVQSSICVFCGTNPHKDLPPDPIKFKDTVGYRFLLDALQLDGSEMVGPINEGNDSSRARSASKEEIPLFELLDLEIIRPSELDRPQTSNADEAAFQSKGSLGLAAADLGSFFAQPKCTPDAFEDQLASEKLVDGATDEPFQTNENLSLFQNVLVPEKTIGPSEGQTGISFSGWEADFQSASSEAIHKESKSFDHSDVDLDEVFGYRNASLDAKKNDSSNPSASMKNDWFQGDMQRTSEVTSQTGKPEFMFGLNYAKMAESASSSTRNLDWMLADPGQESQNKTTDNVTTDEVADSLDALDDFTGSVRTQDPSSSVSNSKITSQTGEAKVTANLYDKKTAEGNHSSSTENFDWMQDDDLWPGSNDKTTRPVPTDEVTDTINAWDGFIGSAGTQDPSSSFPNSVMASQTERSEITADHNDRKVVESNSNFDWMGDDLWQGSYNKTTDTVTTEEVSGSFDDWNGFTSSAATQDHSSNVWEQTVNQTSSNQQTSEMDIFSLSSNSNVVNFGGFKQHDLFSEQSSDPLSSTGANIQTGAFSGRVASVDAAGGNSGDVSSAKVGSNVDDVEMLLSQMHDLSFMLESELSVPPK</sequence>
<dbReference type="Proteomes" id="UP001293593">
    <property type="component" value="Unassembled WGS sequence"/>
</dbReference>
<dbReference type="Pfam" id="PF25122">
    <property type="entry name" value="DUF7815"/>
    <property type="match status" value="1"/>
</dbReference>
<evidence type="ECO:0000313" key="4">
    <source>
        <dbReference type="Proteomes" id="UP001293593"/>
    </source>
</evidence>
<evidence type="ECO:0000313" key="3">
    <source>
        <dbReference type="EMBL" id="KAK4286281.1"/>
    </source>
</evidence>
<evidence type="ECO:0000259" key="2">
    <source>
        <dbReference type="Pfam" id="PF25122"/>
    </source>
</evidence>
<dbReference type="PANTHER" id="PTHR36308">
    <property type="entry name" value="DENTIN SIALOPHOSPHOPROTEIN-RELATED"/>
    <property type="match status" value="1"/>
</dbReference>
<keyword evidence="4" id="KW-1185">Reference proteome</keyword>
<feature type="region of interest" description="Disordered" evidence="1">
    <location>
        <begin position="405"/>
        <end position="482"/>
    </location>
</feature>
<organism evidence="3 4">
    <name type="scientific">Acacia crassicarpa</name>
    <name type="common">northern wattle</name>
    <dbReference type="NCBI Taxonomy" id="499986"/>
    <lineage>
        <taxon>Eukaryota</taxon>
        <taxon>Viridiplantae</taxon>
        <taxon>Streptophyta</taxon>
        <taxon>Embryophyta</taxon>
        <taxon>Tracheophyta</taxon>
        <taxon>Spermatophyta</taxon>
        <taxon>Magnoliopsida</taxon>
        <taxon>eudicotyledons</taxon>
        <taxon>Gunneridae</taxon>
        <taxon>Pentapetalae</taxon>
        <taxon>rosids</taxon>
        <taxon>fabids</taxon>
        <taxon>Fabales</taxon>
        <taxon>Fabaceae</taxon>
        <taxon>Caesalpinioideae</taxon>
        <taxon>mimosoid clade</taxon>
        <taxon>Acacieae</taxon>
        <taxon>Acacia</taxon>
    </lineage>
</organism>
<protein>
    <recommendedName>
        <fullName evidence="2">DUF7815 domain-containing protein</fullName>
    </recommendedName>
</protein>
<accession>A0AAE1TII5</accession>
<reference evidence="3" key="1">
    <citation type="submission" date="2023-10" db="EMBL/GenBank/DDBJ databases">
        <title>Chromosome-level genome of the transformable northern wattle, Acacia crassicarpa.</title>
        <authorList>
            <person name="Massaro I."/>
            <person name="Sinha N.R."/>
            <person name="Poethig S."/>
            <person name="Leichty A.R."/>
        </authorList>
    </citation>
    <scope>NUCLEOTIDE SEQUENCE</scope>
    <source>
        <strain evidence="3">Acra3RX</strain>
        <tissue evidence="3">Leaf</tissue>
    </source>
</reference>
<gene>
    <name evidence="3" type="ORF">QN277_002860</name>
</gene>